<reference evidence="1" key="1">
    <citation type="journal article" date="2015" name="Nature">
        <title>Complex archaea that bridge the gap between prokaryotes and eukaryotes.</title>
        <authorList>
            <person name="Spang A."/>
            <person name="Saw J.H."/>
            <person name="Jorgensen S.L."/>
            <person name="Zaremba-Niedzwiedzka K."/>
            <person name="Martijn J."/>
            <person name="Lind A.E."/>
            <person name="van Eijk R."/>
            <person name="Schleper C."/>
            <person name="Guy L."/>
            <person name="Ettema T.J."/>
        </authorList>
    </citation>
    <scope>NUCLEOTIDE SEQUENCE</scope>
</reference>
<dbReference type="EMBL" id="LAZR01000129">
    <property type="protein sequence ID" value="KKN88346.1"/>
    <property type="molecule type" value="Genomic_DNA"/>
</dbReference>
<protein>
    <submittedName>
        <fullName evidence="1">Uncharacterized protein</fullName>
    </submittedName>
</protein>
<comment type="caution">
    <text evidence="1">The sequence shown here is derived from an EMBL/GenBank/DDBJ whole genome shotgun (WGS) entry which is preliminary data.</text>
</comment>
<accession>A0A0F9WQ88</accession>
<proteinExistence type="predicted"/>
<organism evidence="1">
    <name type="scientific">marine sediment metagenome</name>
    <dbReference type="NCBI Taxonomy" id="412755"/>
    <lineage>
        <taxon>unclassified sequences</taxon>
        <taxon>metagenomes</taxon>
        <taxon>ecological metagenomes</taxon>
    </lineage>
</organism>
<dbReference type="AlphaFoldDB" id="A0A0F9WQ88"/>
<gene>
    <name evidence="1" type="ORF">LCGC14_0249090</name>
</gene>
<evidence type="ECO:0000313" key="1">
    <source>
        <dbReference type="EMBL" id="KKN88346.1"/>
    </source>
</evidence>
<name>A0A0F9WQ88_9ZZZZ</name>
<sequence>MSKDLWERSFQLLSQAYKLANEDWPQIRKLFWRKTWCACHVCKLVFEDDYPEGKDNVYCPHCGQNLERGLSLKKAKELIGVIIT</sequence>